<dbReference type="HOGENOM" id="CLU_3253958_0_0_5"/>
<name>A0A089NMQ2_9HYPH</name>
<dbReference type="AlphaFoldDB" id="A0A089NMQ2"/>
<reference evidence="1 2" key="1">
    <citation type="journal article" date="2014" name="PLoS ONE">
        <title>Genome Information of Methylobacterium oryzae, a Plant-Probiotic Methylotroph in the Phyllosphere.</title>
        <authorList>
            <person name="Kwak M.J."/>
            <person name="Jeong H."/>
            <person name="Madhaiyan M."/>
            <person name="Lee Y."/>
            <person name="Sa T.M."/>
            <person name="Oh T.K."/>
            <person name="Kim J.F."/>
        </authorList>
    </citation>
    <scope>NUCLEOTIDE SEQUENCE [LARGE SCALE GENOMIC DNA]</scope>
    <source>
        <strain evidence="1 2">CBMB20</strain>
    </source>
</reference>
<evidence type="ECO:0000313" key="2">
    <source>
        <dbReference type="Proteomes" id="UP000029492"/>
    </source>
</evidence>
<keyword evidence="2" id="KW-1185">Reference proteome</keyword>
<dbReference type="Proteomes" id="UP000029492">
    <property type="component" value="Chromosome"/>
</dbReference>
<protein>
    <submittedName>
        <fullName evidence="1">Protein of unassigned function</fullName>
    </submittedName>
</protein>
<evidence type="ECO:0000313" key="1">
    <source>
        <dbReference type="EMBL" id="AIQ89186.1"/>
    </source>
</evidence>
<gene>
    <name evidence="1" type="ORF">MOC_1431</name>
</gene>
<proteinExistence type="predicted"/>
<organism evidence="1 2">
    <name type="scientific">Methylobacterium oryzae CBMB20</name>
    <dbReference type="NCBI Taxonomy" id="693986"/>
    <lineage>
        <taxon>Bacteria</taxon>
        <taxon>Pseudomonadati</taxon>
        <taxon>Pseudomonadota</taxon>
        <taxon>Alphaproteobacteria</taxon>
        <taxon>Hyphomicrobiales</taxon>
        <taxon>Methylobacteriaceae</taxon>
        <taxon>Methylobacterium</taxon>
    </lineage>
</organism>
<accession>A0A089NMQ2</accession>
<dbReference type="EMBL" id="CP003811">
    <property type="protein sequence ID" value="AIQ89186.1"/>
    <property type="molecule type" value="Genomic_DNA"/>
</dbReference>
<sequence length="42" mass="4605">MPGPLLYDTRSRKRAALARTVRGRSIAGGQASAGCRRDRYRG</sequence>
<dbReference type="STRING" id="693986.MOC_1431"/>
<dbReference type="KEGG" id="mor:MOC_1431"/>